<keyword evidence="14" id="KW-1185">Reference proteome</keyword>
<keyword evidence="5" id="KW-0949">S-adenosyl-L-methionine</keyword>
<evidence type="ECO:0000256" key="5">
    <source>
        <dbReference type="ARBA" id="ARBA00022691"/>
    </source>
</evidence>
<evidence type="ECO:0000256" key="11">
    <source>
        <dbReference type="SAM" id="MobiDB-lite"/>
    </source>
</evidence>
<evidence type="ECO:0000256" key="8">
    <source>
        <dbReference type="ARBA" id="ARBA00049202"/>
    </source>
</evidence>
<evidence type="ECO:0000313" key="13">
    <source>
        <dbReference type="EMBL" id="VFQ92606.1"/>
    </source>
</evidence>
<organism evidence="13 14">
    <name type="scientific">Cuscuta campestris</name>
    <dbReference type="NCBI Taxonomy" id="132261"/>
    <lineage>
        <taxon>Eukaryota</taxon>
        <taxon>Viridiplantae</taxon>
        <taxon>Streptophyta</taxon>
        <taxon>Embryophyta</taxon>
        <taxon>Tracheophyta</taxon>
        <taxon>Spermatophyta</taxon>
        <taxon>Magnoliopsida</taxon>
        <taxon>eudicotyledons</taxon>
        <taxon>Gunneridae</taxon>
        <taxon>Pentapetalae</taxon>
        <taxon>asterids</taxon>
        <taxon>lamiids</taxon>
        <taxon>Solanales</taxon>
        <taxon>Convolvulaceae</taxon>
        <taxon>Cuscuteae</taxon>
        <taxon>Cuscuta</taxon>
        <taxon>Cuscuta subgen. Grammica</taxon>
        <taxon>Cuscuta sect. Cleistogrammica</taxon>
    </lineage>
</organism>
<dbReference type="InterPro" id="IPR003827">
    <property type="entry name" value="tRNA_yW-synthesising"/>
</dbReference>
<evidence type="ECO:0000256" key="7">
    <source>
        <dbReference type="ARBA" id="ARBA00030554"/>
    </source>
</evidence>
<keyword evidence="6" id="KW-0819">tRNA processing</keyword>
<evidence type="ECO:0000256" key="2">
    <source>
        <dbReference type="ARBA" id="ARBA00012750"/>
    </source>
</evidence>
<evidence type="ECO:0000313" key="14">
    <source>
        <dbReference type="Proteomes" id="UP000595140"/>
    </source>
</evidence>
<evidence type="ECO:0000256" key="3">
    <source>
        <dbReference type="ARBA" id="ARBA00022603"/>
    </source>
</evidence>
<keyword evidence="3" id="KW-0489">Methyltransferase</keyword>
<feature type="domain" description="tRNA wybutosine-synthesizing protein" evidence="12">
    <location>
        <begin position="5"/>
        <end position="204"/>
    </location>
</feature>
<comment type="function">
    <text evidence="9">S-adenosyl-L-methionine-dependent methyltransferase that acts as a component of the wybutosine biosynthesis pathway. Wybutosine is a hyper modified guanosine with a tricyclic base found at the 3'-position adjacent to the anticodon of eukaryotic phenylalanine tRNA. Probably methylates N-4 position of wybutosine-86 to produce wybutosine-72.</text>
</comment>
<proteinExistence type="inferred from homology"/>
<comment type="catalytic activity">
    <reaction evidence="8">
        <text>4-demethyl-7-[(3S)-3-amino-3-carboxypropyl]wyosine(37) in tRNA(Phe) + S-adenosyl-L-methionine = 7-[(3S)-3-amino-3-carboxypropyl]wyosine(37) in tRNA(Phe) + S-adenosyl-L-homocysteine + H(+)</text>
        <dbReference type="Rhea" id="RHEA:36635"/>
        <dbReference type="Rhea" id="RHEA-COMP:10378"/>
        <dbReference type="Rhea" id="RHEA-COMP:10379"/>
        <dbReference type="ChEBI" id="CHEBI:15378"/>
        <dbReference type="ChEBI" id="CHEBI:57856"/>
        <dbReference type="ChEBI" id="CHEBI:59789"/>
        <dbReference type="ChEBI" id="CHEBI:73543"/>
        <dbReference type="ChEBI" id="CHEBI:73550"/>
        <dbReference type="EC" id="2.1.1.282"/>
    </reaction>
</comment>
<accession>A0A484MWK1</accession>
<evidence type="ECO:0000256" key="4">
    <source>
        <dbReference type="ARBA" id="ARBA00022679"/>
    </source>
</evidence>
<evidence type="ECO:0000256" key="1">
    <source>
        <dbReference type="ARBA" id="ARBA00008569"/>
    </source>
</evidence>
<dbReference type="FunFam" id="3.30.1960.10:FF:000003">
    <property type="entry name" value="tRNA methyltransferase"/>
    <property type="match status" value="1"/>
</dbReference>
<keyword evidence="4" id="KW-0808">Transferase</keyword>
<dbReference type="Proteomes" id="UP000595140">
    <property type="component" value="Unassembled WGS sequence"/>
</dbReference>
<evidence type="ECO:0000256" key="9">
    <source>
        <dbReference type="ARBA" id="ARBA00058049"/>
    </source>
</evidence>
<dbReference type="AlphaFoldDB" id="A0A484MWK1"/>
<dbReference type="EMBL" id="OOIL02004591">
    <property type="protein sequence ID" value="VFQ92606.1"/>
    <property type="molecule type" value="Genomic_DNA"/>
</dbReference>
<dbReference type="GO" id="GO:0032259">
    <property type="term" value="P:methylation"/>
    <property type="evidence" value="ECO:0007669"/>
    <property type="project" value="UniProtKB-KW"/>
</dbReference>
<name>A0A484MWK1_9ASTE</name>
<sequence>MEFEKRKASTLAAMNSPEPDKSPKGNVDAPIVPLLAAINSHPLYFTTSSCSGRISVFAHPSASSSTSPVKSKGGKWVFISHDPVDPDSVSRLLLGDELGQSDPGHSFVFRFEPLIIAIECKDVQAAQWLVALAISCGFRESGITSATNKRVIIAIRCSIRLEVPLGCSDRIMVSLEYLKYIAELANEKMDANRKRTDGLLDALLKEGSFGPHSCNGKLLCRSEVNSDEASACLDGPDLEFLRNSSKGGMNSSEDGESKHFDSTKCGGIPLNVTASLNL</sequence>
<evidence type="ECO:0000259" key="12">
    <source>
        <dbReference type="Pfam" id="PF02676"/>
    </source>
</evidence>
<dbReference type="GO" id="GO:0008168">
    <property type="term" value="F:methyltransferase activity"/>
    <property type="evidence" value="ECO:0007669"/>
    <property type="project" value="UniProtKB-KW"/>
</dbReference>
<dbReference type="Pfam" id="PF02676">
    <property type="entry name" value="TYW3"/>
    <property type="match status" value="1"/>
</dbReference>
<evidence type="ECO:0000256" key="10">
    <source>
        <dbReference type="ARBA" id="ARBA00069229"/>
    </source>
</evidence>
<dbReference type="EC" id="2.1.1.282" evidence="2"/>
<reference evidence="13 14" key="1">
    <citation type="submission" date="2018-04" db="EMBL/GenBank/DDBJ databases">
        <authorList>
            <person name="Vogel A."/>
        </authorList>
    </citation>
    <scope>NUCLEOTIDE SEQUENCE [LARGE SCALE GENOMIC DNA]</scope>
</reference>
<protein>
    <recommendedName>
        <fullName evidence="10">tRNA wybutosine-synthesizing protein 3</fullName>
        <ecNumber evidence="2">2.1.1.282</ecNumber>
    </recommendedName>
    <alternativeName>
        <fullName evidence="7">tRNA(Phe) 7-((3-amino-3-carboxypropyl)-4-demethylwyosine(37)-N(4))-methyltransferase</fullName>
    </alternativeName>
</protein>
<comment type="similarity">
    <text evidence="1">Belongs to the TYW3 family.</text>
</comment>
<dbReference type="PANTHER" id="PTHR48418">
    <property type="entry name" value="TRNA WYBUTOSINE-SYNTHESIZING PROTEIN 3"/>
    <property type="match status" value="1"/>
</dbReference>
<dbReference type="OrthoDB" id="263283at2759"/>
<dbReference type="Gene3D" id="3.30.1960.10">
    <property type="entry name" value="tRNA wybutosine-synthesizing-like"/>
    <property type="match status" value="1"/>
</dbReference>
<gene>
    <name evidence="13" type="ORF">CCAM_LOCUS34382</name>
</gene>
<feature type="region of interest" description="Disordered" evidence="11">
    <location>
        <begin position="1"/>
        <end position="26"/>
    </location>
</feature>
<evidence type="ECO:0000256" key="6">
    <source>
        <dbReference type="ARBA" id="ARBA00022694"/>
    </source>
</evidence>
<dbReference type="SUPFAM" id="SSF111278">
    <property type="entry name" value="SSo0622-like"/>
    <property type="match status" value="1"/>
</dbReference>
<dbReference type="InterPro" id="IPR036602">
    <property type="entry name" value="tRNA_yW-synthesising-like_sf"/>
</dbReference>
<dbReference type="PANTHER" id="PTHR48418:SF1">
    <property type="entry name" value="TRNA WYBUTOSINE-SYNTHESIZING PROTEIN 3"/>
    <property type="match status" value="1"/>
</dbReference>
<dbReference type="GO" id="GO:0008033">
    <property type="term" value="P:tRNA processing"/>
    <property type="evidence" value="ECO:0007669"/>
    <property type="project" value="UniProtKB-KW"/>
</dbReference>